<evidence type="ECO:0000313" key="1">
    <source>
        <dbReference type="EMBL" id="MBX39020.1"/>
    </source>
</evidence>
<name>A0A2P2N9C2_RHIMU</name>
<sequence>MVKHVMACGEVKSLSQRSKNAEVDFTNIPAD</sequence>
<dbReference type="EMBL" id="GGEC01058536">
    <property type="protein sequence ID" value="MBX39020.1"/>
    <property type="molecule type" value="Transcribed_RNA"/>
</dbReference>
<organism evidence="1">
    <name type="scientific">Rhizophora mucronata</name>
    <name type="common">Asiatic mangrove</name>
    <dbReference type="NCBI Taxonomy" id="61149"/>
    <lineage>
        <taxon>Eukaryota</taxon>
        <taxon>Viridiplantae</taxon>
        <taxon>Streptophyta</taxon>
        <taxon>Embryophyta</taxon>
        <taxon>Tracheophyta</taxon>
        <taxon>Spermatophyta</taxon>
        <taxon>Magnoliopsida</taxon>
        <taxon>eudicotyledons</taxon>
        <taxon>Gunneridae</taxon>
        <taxon>Pentapetalae</taxon>
        <taxon>rosids</taxon>
        <taxon>fabids</taxon>
        <taxon>Malpighiales</taxon>
        <taxon>Rhizophoraceae</taxon>
        <taxon>Rhizophora</taxon>
    </lineage>
</organism>
<proteinExistence type="predicted"/>
<accession>A0A2P2N9C2</accession>
<dbReference type="AlphaFoldDB" id="A0A2P2N9C2"/>
<reference evidence="1" key="1">
    <citation type="submission" date="2018-02" db="EMBL/GenBank/DDBJ databases">
        <title>Rhizophora mucronata_Transcriptome.</title>
        <authorList>
            <person name="Meera S.P."/>
            <person name="Sreeshan A."/>
            <person name="Augustine A."/>
        </authorList>
    </citation>
    <scope>NUCLEOTIDE SEQUENCE</scope>
    <source>
        <tissue evidence="1">Leaf</tissue>
    </source>
</reference>
<protein>
    <submittedName>
        <fullName evidence="1">Uncharacterized protein</fullName>
    </submittedName>
</protein>